<dbReference type="CDD" id="cd00158">
    <property type="entry name" value="RHOD"/>
    <property type="match status" value="2"/>
</dbReference>
<dbReference type="SUPFAM" id="SSF56281">
    <property type="entry name" value="Metallo-hydrolase/oxidoreductase"/>
    <property type="match status" value="1"/>
</dbReference>
<dbReference type="AlphaFoldDB" id="W0RM91"/>
<evidence type="ECO:0000256" key="1">
    <source>
        <dbReference type="ARBA" id="ARBA00022723"/>
    </source>
</evidence>
<dbReference type="InterPro" id="IPR001279">
    <property type="entry name" value="Metallo-B-lactamas"/>
</dbReference>
<dbReference type="FunFam" id="3.40.250.10:FF:000049">
    <property type="entry name" value="Phage shock protein E"/>
    <property type="match status" value="1"/>
</dbReference>
<dbReference type="PANTHER" id="PTHR43084">
    <property type="entry name" value="PERSULFIDE DIOXYGENASE ETHE1"/>
    <property type="match status" value="1"/>
</dbReference>
<dbReference type="InParanoid" id="W0RM91"/>
<dbReference type="Gene3D" id="3.40.250.10">
    <property type="entry name" value="Rhodanese-like domain"/>
    <property type="match status" value="2"/>
</dbReference>
<gene>
    <name evidence="3" type="ORF">J421_3021</name>
</gene>
<dbReference type="OrthoDB" id="9784009at2"/>
<sequence length="479" mass="51712">MYFERIYEPSLAAASYLIGDQATGEALVVDPVRDATHYLDVAAAHRLRITHVTETHIHADFASGARELAERAGARLLLSAEGGADWQYEFAADAGATLLRDGDEFQVGRIRVRALHTPGHTPEHLTFLITNDERATQPLGAMTGDFLFVGDVGRPDLLEKAAGIAGTMESGARTLFRSLQRFAEFPDYLQIWPGHGAGSPCGKSLGAVPQSTLGYERIANWALQIDDEDAFVRAVLDGQPEAPPYFGLMKRINRDGPATLGDRAAPRQVPAETLVHALREGLVIDARSTERFAAGHVPRTVNVPFGAKFATWVASLLPFDRPVFVVAESGSDDRVAEAARALALVGVDDFGGWFDARVLDVWAARHGPLEKTPQTTVSELRARLERGEVAVVDVRNESEWEAGHLPGVTHVPLARLAEEVERVRALAHDRPIVVHCQGGSRSAIAASVLQANGMSQVANLAGGYAAWQKAGLPVERDDA</sequence>
<dbReference type="RefSeq" id="WP_025412028.1">
    <property type="nucleotide sequence ID" value="NZ_CP007128.1"/>
</dbReference>
<dbReference type="HOGENOM" id="CLU_030571_7_1_0"/>
<evidence type="ECO:0000313" key="3">
    <source>
        <dbReference type="EMBL" id="AHG90558.1"/>
    </source>
</evidence>
<dbReference type="InterPro" id="IPR044528">
    <property type="entry name" value="POD-like_MBL-fold"/>
</dbReference>
<dbReference type="Pfam" id="PF00581">
    <property type="entry name" value="Rhodanese"/>
    <property type="match status" value="2"/>
</dbReference>
<dbReference type="PROSITE" id="PS50206">
    <property type="entry name" value="RHODANESE_3"/>
    <property type="match status" value="2"/>
</dbReference>
<dbReference type="InterPro" id="IPR036873">
    <property type="entry name" value="Rhodanese-like_dom_sf"/>
</dbReference>
<dbReference type="InterPro" id="IPR051682">
    <property type="entry name" value="Mito_Persulfide_Diox"/>
</dbReference>
<dbReference type="PATRIC" id="fig|861299.3.peg.3074"/>
<dbReference type="Pfam" id="PF00753">
    <property type="entry name" value="Lactamase_B"/>
    <property type="match status" value="1"/>
</dbReference>
<dbReference type="InterPro" id="IPR036866">
    <property type="entry name" value="RibonucZ/Hydroxyglut_hydro"/>
</dbReference>
<protein>
    <submittedName>
        <fullName evidence="3">Beta-lactamase domain protein</fullName>
    </submittedName>
</protein>
<proteinExistence type="predicted"/>
<reference evidence="3 4" key="1">
    <citation type="journal article" date="2014" name="Genome Announc.">
        <title>Genome Sequence and Methylome of Soil Bacterium Gemmatirosa kalamazoonensis KBS708T, a Member of the Rarely Cultivated Gemmatimonadetes Phylum.</title>
        <authorList>
            <person name="Debruyn J.M."/>
            <person name="Radosevich M."/>
            <person name="Wommack K.E."/>
            <person name="Polson S.W."/>
            <person name="Hauser L.J."/>
            <person name="Fawaz M.N."/>
            <person name="Korlach J."/>
            <person name="Tsai Y.C."/>
        </authorList>
    </citation>
    <scope>NUCLEOTIDE SEQUENCE [LARGE SCALE GENOMIC DNA]</scope>
    <source>
        <strain evidence="3 4">KBS708</strain>
    </source>
</reference>
<dbReference type="CDD" id="cd07724">
    <property type="entry name" value="POD-like_MBL-fold"/>
    <property type="match status" value="1"/>
</dbReference>
<keyword evidence="4" id="KW-1185">Reference proteome</keyword>
<dbReference type="InterPro" id="IPR001763">
    <property type="entry name" value="Rhodanese-like_dom"/>
</dbReference>
<dbReference type="GO" id="GO:0050313">
    <property type="term" value="F:sulfur dioxygenase activity"/>
    <property type="evidence" value="ECO:0007669"/>
    <property type="project" value="InterPro"/>
</dbReference>
<feature type="domain" description="Rhodanese" evidence="2">
    <location>
        <begin position="277"/>
        <end position="371"/>
    </location>
</feature>
<dbReference type="GO" id="GO:0070813">
    <property type="term" value="P:hydrogen sulfide metabolic process"/>
    <property type="evidence" value="ECO:0007669"/>
    <property type="project" value="TreeGrafter"/>
</dbReference>
<dbReference type="FunFam" id="3.60.15.10:FF:000030">
    <property type="entry name" value="Metallo-beta-lactamase family protein"/>
    <property type="match status" value="1"/>
</dbReference>
<feature type="domain" description="Rhodanese" evidence="2">
    <location>
        <begin position="385"/>
        <end position="476"/>
    </location>
</feature>
<dbReference type="GO" id="GO:0006749">
    <property type="term" value="P:glutathione metabolic process"/>
    <property type="evidence" value="ECO:0007669"/>
    <property type="project" value="InterPro"/>
</dbReference>
<dbReference type="eggNOG" id="COG0607">
    <property type="taxonomic scope" value="Bacteria"/>
</dbReference>
<dbReference type="Proteomes" id="UP000019151">
    <property type="component" value="Chromosome"/>
</dbReference>
<dbReference type="SUPFAM" id="SSF52821">
    <property type="entry name" value="Rhodanese/Cell cycle control phosphatase"/>
    <property type="match status" value="2"/>
</dbReference>
<dbReference type="GO" id="GO:0046872">
    <property type="term" value="F:metal ion binding"/>
    <property type="evidence" value="ECO:0007669"/>
    <property type="project" value="UniProtKB-KW"/>
</dbReference>
<dbReference type="PANTHER" id="PTHR43084:SF1">
    <property type="entry name" value="PERSULFIDE DIOXYGENASE ETHE1, MITOCHONDRIAL"/>
    <property type="match status" value="1"/>
</dbReference>
<dbReference type="SMART" id="SM00450">
    <property type="entry name" value="RHOD"/>
    <property type="match status" value="2"/>
</dbReference>
<keyword evidence="1" id="KW-0479">Metal-binding</keyword>
<dbReference type="KEGG" id="gba:J421_3021"/>
<dbReference type="SMART" id="SM00849">
    <property type="entry name" value="Lactamase_B"/>
    <property type="match status" value="1"/>
</dbReference>
<dbReference type="STRING" id="861299.J421_3021"/>
<dbReference type="eggNOG" id="COG0491">
    <property type="taxonomic scope" value="Bacteria"/>
</dbReference>
<organism evidence="3 4">
    <name type="scientific">Gemmatirosa kalamazoonensis</name>
    <dbReference type="NCBI Taxonomy" id="861299"/>
    <lineage>
        <taxon>Bacteria</taxon>
        <taxon>Pseudomonadati</taxon>
        <taxon>Gemmatimonadota</taxon>
        <taxon>Gemmatimonadia</taxon>
        <taxon>Gemmatimonadales</taxon>
        <taxon>Gemmatimonadaceae</taxon>
        <taxon>Gemmatirosa</taxon>
    </lineage>
</organism>
<dbReference type="EMBL" id="CP007128">
    <property type="protein sequence ID" value="AHG90558.1"/>
    <property type="molecule type" value="Genomic_DNA"/>
</dbReference>
<evidence type="ECO:0000259" key="2">
    <source>
        <dbReference type="PROSITE" id="PS50206"/>
    </source>
</evidence>
<accession>W0RM91</accession>
<name>W0RM91_9BACT</name>
<dbReference type="Gene3D" id="3.60.15.10">
    <property type="entry name" value="Ribonuclease Z/Hydroxyacylglutathione hydrolase-like"/>
    <property type="match status" value="1"/>
</dbReference>
<evidence type="ECO:0000313" key="4">
    <source>
        <dbReference type="Proteomes" id="UP000019151"/>
    </source>
</evidence>